<accession>A0A6G1J9Z6</accession>
<evidence type="ECO:0000313" key="2">
    <source>
        <dbReference type="EMBL" id="KAF2686963.1"/>
    </source>
</evidence>
<dbReference type="Proteomes" id="UP000799291">
    <property type="component" value="Unassembled WGS sequence"/>
</dbReference>
<sequence>MASRIGEGAIASQILACLACSVPRSDPPLPSCCLPEGWLPEKPGTKAILQFTYSPIHPSCPERHPHAVAPWYIQYGLQRPNVPTSLSPSPSASPRHTAEMRVAPRTAHQPRPAAIA</sequence>
<evidence type="ECO:0000256" key="1">
    <source>
        <dbReference type="SAM" id="MobiDB-lite"/>
    </source>
</evidence>
<feature type="compositionally biased region" description="Low complexity" evidence="1">
    <location>
        <begin position="83"/>
        <end position="94"/>
    </location>
</feature>
<reference evidence="2" key="1">
    <citation type="journal article" date="2020" name="Stud. Mycol.">
        <title>101 Dothideomycetes genomes: a test case for predicting lifestyles and emergence of pathogens.</title>
        <authorList>
            <person name="Haridas S."/>
            <person name="Albert R."/>
            <person name="Binder M."/>
            <person name="Bloem J."/>
            <person name="Labutti K."/>
            <person name="Salamov A."/>
            <person name="Andreopoulos B."/>
            <person name="Baker S."/>
            <person name="Barry K."/>
            <person name="Bills G."/>
            <person name="Bluhm B."/>
            <person name="Cannon C."/>
            <person name="Castanera R."/>
            <person name="Culley D."/>
            <person name="Daum C."/>
            <person name="Ezra D."/>
            <person name="Gonzalez J."/>
            <person name="Henrissat B."/>
            <person name="Kuo A."/>
            <person name="Liang C."/>
            <person name="Lipzen A."/>
            <person name="Lutzoni F."/>
            <person name="Magnuson J."/>
            <person name="Mondo S."/>
            <person name="Nolan M."/>
            <person name="Ohm R."/>
            <person name="Pangilinan J."/>
            <person name="Park H.-J."/>
            <person name="Ramirez L."/>
            <person name="Alfaro M."/>
            <person name="Sun H."/>
            <person name="Tritt A."/>
            <person name="Yoshinaga Y."/>
            <person name="Zwiers L.-H."/>
            <person name="Turgeon B."/>
            <person name="Goodwin S."/>
            <person name="Spatafora J."/>
            <person name="Crous P."/>
            <person name="Grigoriev I."/>
        </authorList>
    </citation>
    <scope>NUCLEOTIDE SEQUENCE</scope>
    <source>
        <strain evidence="2">CBS 122367</strain>
    </source>
</reference>
<protein>
    <submittedName>
        <fullName evidence="2">Uncharacterized protein</fullName>
    </submittedName>
</protein>
<dbReference type="EMBL" id="MU005576">
    <property type="protein sequence ID" value="KAF2686963.1"/>
    <property type="molecule type" value="Genomic_DNA"/>
</dbReference>
<keyword evidence="3" id="KW-1185">Reference proteome</keyword>
<feature type="region of interest" description="Disordered" evidence="1">
    <location>
        <begin position="82"/>
        <end position="116"/>
    </location>
</feature>
<proteinExistence type="predicted"/>
<name>A0A6G1J9Z6_9PLEO</name>
<organism evidence="2 3">
    <name type="scientific">Lentithecium fluviatile CBS 122367</name>
    <dbReference type="NCBI Taxonomy" id="1168545"/>
    <lineage>
        <taxon>Eukaryota</taxon>
        <taxon>Fungi</taxon>
        <taxon>Dikarya</taxon>
        <taxon>Ascomycota</taxon>
        <taxon>Pezizomycotina</taxon>
        <taxon>Dothideomycetes</taxon>
        <taxon>Pleosporomycetidae</taxon>
        <taxon>Pleosporales</taxon>
        <taxon>Massarineae</taxon>
        <taxon>Lentitheciaceae</taxon>
        <taxon>Lentithecium</taxon>
    </lineage>
</organism>
<dbReference type="AlphaFoldDB" id="A0A6G1J9Z6"/>
<gene>
    <name evidence="2" type="ORF">K458DRAFT_204857</name>
</gene>
<evidence type="ECO:0000313" key="3">
    <source>
        <dbReference type="Proteomes" id="UP000799291"/>
    </source>
</evidence>